<organism evidence="12 13">
    <name type="scientific">Pedobacter aquae</name>
    <dbReference type="NCBI Taxonomy" id="2605747"/>
    <lineage>
        <taxon>Bacteria</taxon>
        <taxon>Pseudomonadati</taxon>
        <taxon>Bacteroidota</taxon>
        <taxon>Sphingobacteriia</taxon>
        <taxon>Sphingobacteriales</taxon>
        <taxon>Sphingobacteriaceae</taxon>
        <taxon>Pedobacter</taxon>
    </lineage>
</organism>
<dbReference type="NCBIfam" id="TIGR04057">
    <property type="entry name" value="SusC_RagA_signa"/>
    <property type="match status" value="1"/>
</dbReference>
<dbReference type="InterPro" id="IPR023997">
    <property type="entry name" value="TonB-dep_OMP_SusC/RagA_CS"/>
</dbReference>
<gene>
    <name evidence="12" type="ORF">FYC62_16580</name>
</gene>
<dbReference type="Gene3D" id="2.60.40.1120">
    <property type="entry name" value="Carboxypeptidase-like, regulatory domain"/>
    <property type="match status" value="1"/>
</dbReference>
<evidence type="ECO:0000256" key="5">
    <source>
        <dbReference type="ARBA" id="ARBA00023077"/>
    </source>
</evidence>
<dbReference type="InterPro" id="IPR000531">
    <property type="entry name" value="Beta-barrel_TonB"/>
</dbReference>
<keyword evidence="6 8" id="KW-0472">Membrane</keyword>
<evidence type="ECO:0000256" key="2">
    <source>
        <dbReference type="ARBA" id="ARBA00022448"/>
    </source>
</evidence>
<dbReference type="InterPro" id="IPR037066">
    <property type="entry name" value="Plug_dom_sf"/>
</dbReference>
<keyword evidence="13" id="KW-1185">Reference proteome</keyword>
<keyword evidence="7 8" id="KW-0998">Cell outer membrane</keyword>
<evidence type="ECO:0000259" key="10">
    <source>
        <dbReference type="Pfam" id="PF00593"/>
    </source>
</evidence>
<comment type="subcellular location">
    <subcellularLocation>
        <location evidence="1 8">Cell outer membrane</location>
        <topology evidence="1 8">Multi-pass membrane protein</topology>
    </subcellularLocation>
</comment>
<reference evidence="12 13" key="1">
    <citation type="submission" date="2019-08" db="EMBL/GenBank/DDBJ databases">
        <title>Pedobacter sp. nov., isolated from Han river, South Korea.</title>
        <authorList>
            <person name="Lee D.-H."/>
            <person name="Kim Y.-S."/>
            <person name="Hwang E.-M."/>
            <person name="Le Tran T.C."/>
            <person name="Cha C.-J."/>
        </authorList>
    </citation>
    <scope>NUCLEOTIDE SEQUENCE [LARGE SCALE GENOMIC DNA]</scope>
    <source>
        <strain evidence="12 13">CJ43</strain>
    </source>
</reference>
<dbReference type="NCBIfam" id="TIGR04056">
    <property type="entry name" value="OMP_RagA_SusC"/>
    <property type="match status" value="1"/>
</dbReference>
<name>A0A5C0VQE3_9SPHI</name>
<proteinExistence type="inferred from homology"/>
<evidence type="ECO:0000256" key="7">
    <source>
        <dbReference type="ARBA" id="ARBA00023237"/>
    </source>
</evidence>
<dbReference type="InterPro" id="IPR023996">
    <property type="entry name" value="TonB-dep_OMP_SusC/RagA"/>
</dbReference>
<keyword evidence="5 9" id="KW-0798">TonB box</keyword>
<dbReference type="KEGG" id="pej:FYC62_16580"/>
<evidence type="ECO:0000256" key="6">
    <source>
        <dbReference type="ARBA" id="ARBA00023136"/>
    </source>
</evidence>
<evidence type="ECO:0000256" key="1">
    <source>
        <dbReference type="ARBA" id="ARBA00004571"/>
    </source>
</evidence>
<dbReference type="Gene3D" id="2.170.130.10">
    <property type="entry name" value="TonB-dependent receptor, plug domain"/>
    <property type="match status" value="1"/>
</dbReference>
<keyword evidence="2 8" id="KW-0813">Transport</keyword>
<accession>A0A5C0VQE3</accession>
<dbReference type="InterPro" id="IPR036942">
    <property type="entry name" value="Beta-barrel_TonB_sf"/>
</dbReference>
<dbReference type="InterPro" id="IPR008969">
    <property type="entry name" value="CarboxyPept-like_regulatory"/>
</dbReference>
<dbReference type="Proteomes" id="UP000323653">
    <property type="component" value="Chromosome"/>
</dbReference>
<feature type="domain" description="TonB-dependent receptor-like beta-barrel" evidence="10">
    <location>
        <begin position="433"/>
        <end position="989"/>
    </location>
</feature>
<protein>
    <submittedName>
        <fullName evidence="12">TonB-dependent receptor</fullName>
    </submittedName>
</protein>
<comment type="similarity">
    <text evidence="8 9">Belongs to the TonB-dependent receptor family.</text>
</comment>
<dbReference type="SUPFAM" id="SSF49464">
    <property type="entry name" value="Carboxypeptidase regulatory domain-like"/>
    <property type="match status" value="1"/>
</dbReference>
<dbReference type="Pfam" id="PF00593">
    <property type="entry name" value="TonB_dep_Rec_b-barrel"/>
    <property type="match status" value="1"/>
</dbReference>
<dbReference type="PROSITE" id="PS52016">
    <property type="entry name" value="TONB_DEPENDENT_REC_3"/>
    <property type="match status" value="1"/>
</dbReference>
<dbReference type="Pfam" id="PF07715">
    <property type="entry name" value="Plug"/>
    <property type="match status" value="1"/>
</dbReference>
<dbReference type="SUPFAM" id="SSF56935">
    <property type="entry name" value="Porins"/>
    <property type="match status" value="1"/>
</dbReference>
<dbReference type="GO" id="GO:0009279">
    <property type="term" value="C:cell outer membrane"/>
    <property type="evidence" value="ECO:0007669"/>
    <property type="project" value="UniProtKB-SubCell"/>
</dbReference>
<dbReference type="AlphaFoldDB" id="A0A5C0VQE3"/>
<evidence type="ECO:0000313" key="13">
    <source>
        <dbReference type="Proteomes" id="UP000323653"/>
    </source>
</evidence>
<dbReference type="Gene3D" id="2.40.170.20">
    <property type="entry name" value="TonB-dependent receptor, beta-barrel domain"/>
    <property type="match status" value="1"/>
</dbReference>
<evidence type="ECO:0000313" key="12">
    <source>
        <dbReference type="EMBL" id="QEK53114.1"/>
    </source>
</evidence>
<evidence type="ECO:0000256" key="8">
    <source>
        <dbReference type="PROSITE-ProRule" id="PRU01360"/>
    </source>
</evidence>
<dbReference type="InterPro" id="IPR012910">
    <property type="entry name" value="Plug_dom"/>
</dbReference>
<keyword evidence="3 8" id="KW-1134">Transmembrane beta strand</keyword>
<keyword evidence="4 8" id="KW-0812">Transmembrane</keyword>
<evidence type="ECO:0000256" key="4">
    <source>
        <dbReference type="ARBA" id="ARBA00022692"/>
    </source>
</evidence>
<dbReference type="InterPro" id="IPR039426">
    <property type="entry name" value="TonB-dep_rcpt-like"/>
</dbReference>
<dbReference type="Pfam" id="PF13715">
    <property type="entry name" value="CarbopepD_reg_2"/>
    <property type="match status" value="1"/>
</dbReference>
<sequence>MKRILLIIPLLMAVFNLLAQERNVKGKITDKSNGEPIIGASVFNVETKQSAVADLTGSFSIAITSGQTLRVSYLGYQTYEYKITSNDKMLNIILEESNSNLNEVIVTGYQTERKKDITGAVAIVDVNELNKQTVANGMRAVQGQVPGVYITGSGSPSAPTTVRIRGIGTFNNNDPLYIIDGVPTKSGLHELNQADIESMQILKDAASASVYGARAANGVVIITTKRAKGSGTQVSANAFTALSSYLSKIEMLNAKGYGQAMWQAHVNNGINPNLNSIQYSYDWSVDPVTSQPVLRNITVPEYLNPQQTIKSANTNWFNEISRMGVVQNYDAQVSNAGTTGNQLLSIGYYDNKGIINTTGFNRISVRLNTDYKLFGGAVVVGQNLSLTKTKEVQADIINSALQALPIIPVRTVDGIGWGGPVAGMNDRQNPVRVLEDNKQNHYDFFRLFGNFFAEVNLGRGFSLKSNFGIDYGDFSSRNWDKRYVSGYLVNNTNRLTNSQSDNLRQTWTNSINYKLENNKHRLDVFAGTEYVSENVSSFNASITDFVIEDSDYLYLDAGVGTQNNSGSGARNALFSYFTRASYSFLDRYLFSATIRRDGSSRFGSNNKYGIFPALSAGWRISEEPFFKNKINFFDDLKLRASWGLNGNQEIANNAIFNIYLPNYNITAYDISGRKSGTLPSGYYLSQNENPNLRWEQTMQTDLGIDYSILNQKVYGSLGYFVKKTSDILILPPYAAVLGEGGNRWVNGASMANRGFEFQIGHRSNISNDLSLDLSGNFDIIRSKVTELPEEVINSYGGNGRDLNILGRTVGSFFGYVADGLFNSQAEVDAHAIQPGKDLGRIRYRDITQDGVIDINDQTWIGNPLPKMTYGFNANVKYKAFDISFLLQGLGSVDVYNSAKMHTDFWSVVESSSNKGVRVLDAWTPLNSNSTIPALTLTDGNSENRSSTYFIENGSYLKLRNLQIGYTVDAKKLAALKIKSLRFYVGGDNLAILWKSKSFTGLDPENAGFGYPNPTIFTGGLNLKF</sequence>
<feature type="domain" description="TonB-dependent receptor plug" evidence="11">
    <location>
        <begin position="114"/>
        <end position="219"/>
    </location>
</feature>
<dbReference type="EMBL" id="CP043329">
    <property type="protein sequence ID" value="QEK53114.1"/>
    <property type="molecule type" value="Genomic_DNA"/>
</dbReference>
<keyword evidence="12" id="KW-0675">Receptor</keyword>
<evidence type="ECO:0000256" key="9">
    <source>
        <dbReference type="RuleBase" id="RU003357"/>
    </source>
</evidence>
<evidence type="ECO:0000259" key="11">
    <source>
        <dbReference type="Pfam" id="PF07715"/>
    </source>
</evidence>
<evidence type="ECO:0000256" key="3">
    <source>
        <dbReference type="ARBA" id="ARBA00022452"/>
    </source>
</evidence>
<dbReference type="RefSeq" id="WP_149075749.1">
    <property type="nucleotide sequence ID" value="NZ_CP043329.1"/>
</dbReference>